<organism evidence="2 3">
    <name type="scientific">Roseovarius gaetbuli</name>
    <dbReference type="NCBI Taxonomy" id="1356575"/>
    <lineage>
        <taxon>Bacteria</taxon>
        <taxon>Pseudomonadati</taxon>
        <taxon>Pseudomonadota</taxon>
        <taxon>Alphaproteobacteria</taxon>
        <taxon>Rhodobacterales</taxon>
        <taxon>Roseobacteraceae</taxon>
        <taxon>Roseovarius</taxon>
    </lineage>
</organism>
<dbReference type="RefSeq" id="WP_085827178.1">
    <property type="nucleotide sequence ID" value="NZ_FWFJ01000020.1"/>
</dbReference>
<dbReference type="Proteomes" id="UP000194012">
    <property type="component" value="Unassembled WGS sequence"/>
</dbReference>
<dbReference type="OrthoDB" id="7742414at2"/>
<dbReference type="AlphaFoldDB" id="A0A1X6ZHJ8"/>
<name>A0A1X6ZHJ8_9RHOB</name>
<accession>A0A1X6ZHJ8</accession>
<gene>
    <name evidence="2" type="ORF">ROG8370_02273</name>
</gene>
<evidence type="ECO:0000313" key="2">
    <source>
        <dbReference type="EMBL" id="SLN51099.1"/>
    </source>
</evidence>
<dbReference type="EMBL" id="FWFJ01000020">
    <property type="protein sequence ID" value="SLN51099.1"/>
    <property type="molecule type" value="Genomic_DNA"/>
</dbReference>
<dbReference type="PROSITE" id="PS51257">
    <property type="entry name" value="PROKAR_LIPOPROTEIN"/>
    <property type="match status" value="1"/>
</dbReference>
<keyword evidence="3" id="KW-1185">Reference proteome</keyword>
<evidence type="ECO:0000256" key="1">
    <source>
        <dbReference type="SAM" id="SignalP"/>
    </source>
</evidence>
<reference evidence="3" key="1">
    <citation type="submission" date="2017-03" db="EMBL/GenBank/DDBJ databases">
        <authorList>
            <person name="Rodrigo-Torres L."/>
            <person name="Arahal R.D."/>
            <person name="Lucena T."/>
        </authorList>
    </citation>
    <scope>NUCLEOTIDE SEQUENCE [LARGE SCALE GENOMIC DNA]</scope>
    <source>
        <strain evidence="3">CECT 8370</strain>
    </source>
</reference>
<proteinExistence type="predicted"/>
<feature type="signal peptide" evidence="1">
    <location>
        <begin position="1"/>
        <end position="20"/>
    </location>
</feature>
<feature type="chain" id="PRO_5012914187" description="Lipoprotein" evidence="1">
    <location>
        <begin position="21"/>
        <end position="164"/>
    </location>
</feature>
<protein>
    <recommendedName>
        <fullName evidence="4">Lipoprotein</fullName>
    </recommendedName>
</protein>
<keyword evidence="1" id="KW-0732">Signal</keyword>
<sequence>MKYPLALLVGLLSACTSTNSVTTRALLLPDPVVFEGRYDSGGGIAVAADIREHEGKTMVCGVWSQSDGQASMTRGAKTEVLGSGSINLEGKALMRGLGGLNEVASAPDYGGAPASCVVTARDWKAGDEGLRPTVHFPRKELYLDAVDVGSDMVRFGPAVPGNGG</sequence>
<evidence type="ECO:0008006" key="4">
    <source>
        <dbReference type="Google" id="ProtNLM"/>
    </source>
</evidence>
<evidence type="ECO:0000313" key="3">
    <source>
        <dbReference type="Proteomes" id="UP000194012"/>
    </source>
</evidence>